<name>A0A7C4GL64_9BACT</name>
<proteinExistence type="inferred from homology"/>
<dbReference type="InterPro" id="IPR051910">
    <property type="entry name" value="ComF/GntX_DNA_util-trans"/>
</dbReference>
<dbReference type="EMBL" id="DSZY01000011">
    <property type="protein sequence ID" value="HGU39983.1"/>
    <property type="molecule type" value="Genomic_DNA"/>
</dbReference>
<dbReference type="PANTHER" id="PTHR47505:SF1">
    <property type="entry name" value="DNA UTILIZATION PROTEIN YHGH"/>
    <property type="match status" value="1"/>
</dbReference>
<evidence type="ECO:0000313" key="2">
    <source>
        <dbReference type="EMBL" id="HGU39983.1"/>
    </source>
</evidence>
<dbReference type="AlphaFoldDB" id="A0A7C4GL64"/>
<evidence type="ECO:0000256" key="1">
    <source>
        <dbReference type="ARBA" id="ARBA00008007"/>
    </source>
</evidence>
<dbReference type="SUPFAM" id="SSF53271">
    <property type="entry name" value="PRTase-like"/>
    <property type="match status" value="1"/>
</dbReference>
<dbReference type="CDD" id="cd06223">
    <property type="entry name" value="PRTases_typeI"/>
    <property type="match status" value="1"/>
</dbReference>
<dbReference type="Gene3D" id="3.40.50.2020">
    <property type="match status" value="1"/>
</dbReference>
<sequence>MRSFYMLYGNWVAGAAISLYTIRYPGYPEVYTKLGKMLYELKYNNSISTLDYIAQVIASFVKRLKVYKELDAIVPVPPSKLNREFQPVTELAKRVSNYTGVPTELGYLVKVKETPEMKRIKDPLKKMTILRDSYRILTNSLEGKTVLLFDDLYKSGATLKACTDTLLSEGKVGRVYVLTLVKTWPCSNFEIKKGHCERCRRILERCQKLQK</sequence>
<reference evidence="2" key="1">
    <citation type="journal article" date="2020" name="mSystems">
        <title>Genome- and Community-Level Interaction Insights into Carbon Utilization and Element Cycling Functions of Hydrothermarchaeota in Hydrothermal Sediment.</title>
        <authorList>
            <person name="Zhou Z."/>
            <person name="Liu Y."/>
            <person name="Xu W."/>
            <person name="Pan J."/>
            <person name="Luo Z.H."/>
            <person name="Li M."/>
        </authorList>
    </citation>
    <scope>NUCLEOTIDE SEQUENCE [LARGE SCALE GENOMIC DNA]</scope>
    <source>
        <strain evidence="2">SpSt-609</strain>
    </source>
</reference>
<comment type="similarity">
    <text evidence="1">Belongs to the ComF/GntX family.</text>
</comment>
<comment type="caution">
    <text evidence="2">The sequence shown here is derived from an EMBL/GenBank/DDBJ whole genome shotgun (WGS) entry which is preliminary data.</text>
</comment>
<dbReference type="PANTHER" id="PTHR47505">
    <property type="entry name" value="DNA UTILIZATION PROTEIN YHGH"/>
    <property type="match status" value="1"/>
</dbReference>
<organism evidence="2">
    <name type="scientific">Fervidobacterium thailandense</name>
    <dbReference type="NCBI Taxonomy" id="1008305"/>
    <lineage>
        <taxon>Bacteria</taxon>
        <taxon>Thermotogati</taxon>
        <taxon>Thermotogota</taxon>
        <taxon>Thermotogae</taxon>
        <taxon>Thermotogales</taxon>
        <taxon>Fervidobacteriaceae</taxon>
        <taxon>Fervidobacterium</taxon>
    </lineage>
</organism>
<dbReference type="InterPro" id="IPR000836">
    <property type="entry name" value="PRTase_dom"/>
</dbReference>
<gene>
    <name evidence="2" type="ORF">ENT77_02120</name>
</gene>
<accession>A0A7C4GL64</accession>
<dbReference type="InterPro" id="IPR029057">
    <property type="entry name" value="PRTase-like"/>
</dbReference>
<protein>
    <submittedName>
        <fullName evidence="2">ComF family protein</fullName>
    </submittedName>
</protein>